<dbReference type="GeneID" id="10326695"/>
<gene>
    <name evidence="1" type="ORF">SSM2_063</name>
</gene>
<evidence type="ECO:0000313" key="1">
    <source>
        <dbReference type="EMBL" id="ADO97405.1"/>
    </source>
</evidence>
<name>E3SIV7_9CAUD</name>
<dbReference type="EMBL" id="GU071095">
    <property type="protein sequence ID" value="ADO97405.1"/>
    <property type="molecule type" value="Genomic_DNA"/>
</dbReference>
<sequence length="61" mass="7308">MKGGSPKVSQYCNHEPLMDYYLSEQQIEELVNFDQHEDLSDLIEEEQEFNMNEYLNSNIDY</sequence>
<reference evidence="1 2" key="1">
    <citation type="journal article" date="2010" name="Environ. Microbiol.">
        <title>Genomic analysis of oceanic cyanobacterial myoviruses compared with T4-like myoviruses from diverse hosts and environments.</title>
        <authorList>
            <person name="Sullivan M.B."/>
            <person name="Huang K.H."/>
            <person name="Ignacio-Espinoza J.C."/>
            <person name="Berlin A.M."/>
            <person name="Kelly L."/>
            <person name="Weigele P.R."/>
            <person name="DeFrancesco A.S."/>
            <person name="Kern S.E."/>
            <person name="Thompson L.R."/>
            <person name="Young S."/>
            <person name="Yandava C."/>
            <person name="Fu R."/>
            <person name="Krastins B."/>
            <person name="Chase M."/>
            <person name="Sarracino D."/>
            <person name="Osburne M.S."/>
            <person name="Henn M.R."/>
            <person name="Chisholm S.W."/>
        </authorList>
    </citation>
    <scope>NUCLEOTIDE SEQUENCE [LARGE SCALE GENOMIC DNA]</scope>
    <source>
        <strain evidence="1">8017-1</strain>
    </source>
</reference>
<accession>E3SIV7</accession>
<protein>
    <submittedName>
        <fullName evidence="1">Uncharacterized protein</fullName>
    </submittedName>
</protein>
<keyword evidence="2" id="KW-1185">Reference proteome</keyword>
<dbReference type="RefSeq" id="YP_004322219.1">
    <property type="nucleotide sequence ID" value="NC_015279.1"/>
</dbReference>
<dbReference type="KEGG" id="vg:10326695"/>
<evidence type="ECO:0000313" key="2">
    <source>
        <dbReference type="Proteomes" id="UP000006524"/>
    </source>
</evidence>
<proteinExistence type="predicted"/>
<dbReference type="Proteomes" id="UP000006524">
    <property type="component" value="Segment"/>
</dbReference>
<organism evidence="1 2">
    <name type="scientific">Synechococcus phage S-SM2</name>
    <dbReference type="NCBI Taxonomy" id="444860"/>
    <lineage>
        <taxon>Viruses</taxon>
        <taxon>Duplodnaviria</taxon>
        <taxon>Heunggongvirae</taxon>
        <taxon>Uroviricota</taxon>
        <taxon>Caudoviricetes</taxon>
        <taxon>Pantevenvirales</taxon>
        <taxon>Kyanoviridae</taxon>
        <taxon>Nilusvirus</taxon>
        <taxon>Nilusvirus ssm2</taxon>
    </lineage>
</organism>